<evidence type="ECO:0000256" key="2">
    <source>
        <dbReference type="ARBA" id="ARBA00023163"/>
    </source>
</evidence>
<name>A0AAV4SMH8_CAEEX</name>
<dbReference type="InterPro" id="IPR000536">
    <property type="entry name" value="Nucl_hrmn_rcpt_lig-bd"/>
</dbReference>
<dbReference type="InterPro" id="IPR050274">
    <property type="entry name" value="Nuclear_hormone_rcpt_NR2"/>
</dbReference>
<feature type="domain" description="NR LBD" evidence="4">
    <location>
        <begin position="1"/>
        <end position="229"/>
    </location>
</feature>
<gene>
    <name evidence="5" type="primary">NR2E3</name>
    <name evidence="5" type="ORF">CEXT_217421</name>
</gene>
<dbReference type="InterPro" id="IPR035500">
    <property type="entry name" value="NHR-like_dom_sf"/>
</dbReference>
<evidence type="ECO:0000256" key="3">
    <source>
        <dbReference type="ARBA" id="ARBA00023170"/>
    </source>
</evidence>
<dbReference type="AlphaFoldDB" id="A0AAV4SMH8"/>
<evidence type="ECO:0000313" key="5">
    <source>
        <dbReference type="EMBL" id="GIY33747.1"/>
    </source>
</evidence>
<evidence type="ECO:0000259" key="4">
    <source>
        <dbReference type="PROSITE" id="PS51843"/>
    </source>
</evidence>
<evidence type="ECO:0000313" key="6">
    <source>
        <dbReference type="Proteomes" id="UP001054945"/>
    </source>
</evidence>
<feature type="non-terminal residue" evidence="5">
    <location>
        <position position="1"/>
    </location>
</feature>
<keyword evidence="6" id="KW-1185">Reference proteome</keyword>
<dbReference type="SUPFAM" id="SSF48508">
    <property type="entry name" value="Nuclear receptor ligand-binding domain"/>
    <property type="match status" value="1"/>
</dbReference>
<dbReference type="PROSITE" id="PS51843">
    <property type="entry name" value="NR_LBD"/>
    <property type="match status" value="1"/>
</dbReference>
<dbReference type="InterPro" id="IPR001723">
    <property type="entry name" value="Nuclear_hrmn_rcpt"/>
</dbReference>
<dbReference type="Pfam" id="PF00104">
    <property type="entry name" value="Hormone_recep"/>
    <property type="match status" value="1"/>
</dbReference>
<comment type="caution">
    <text evidence="5">The sequence shown here is derived from an EMBL/GenBank/DDBJ whole genome shotgun (WGS) entry which is preliminary data.</text>
</comment>
<dbReference type="SMART" id="SM00430">
    <property type="entry name" value="HOLI"/>
    <property type="match status" value="1"/>
</dbReference>
<organism evidence="5 6">
    <name type="scientific">Caerostris extrusa</name>
    <name type="common">Bark spider</name>
    <name type="synonym">Caerostris bankana</name>
    <dbReference type="NCBI Taxonomy" id="172846"/>
    <lineage>
        <taxon>Eukaryota</taxon>
        <taxon>Metazoa</taxon>
        <taxon>Ecdysozoa</taxon>
        <taxon>Arthropoda</taxon>
        <taxon>Chelicerata</taxon>
        <taxon>Arachnida</taxon>
        <taxon>Araneae</taxon>
        <taxon>Araneomorphae</taxon>
        <taxon>Entelegynae</taxon>
        <taxon>Araneoidea</taxon>
        <taxon>Araneidae</taxon>
        <taxon>Caerostris</taxon>
    </lineage>
</organism>
<dbReference type="PRINTS" id="PR00398">
    <property type="entry name" value="STRDHORMONER"/>
</dbReference>
<reference evidence="5 6" key="1">
    <citation type="submission" date="2021-06" db="EMBL/GenBank/DDBJ databases">
        <title>Caerostris extrusa draft genome.</title>
        <authorList>
            <person name="Kono N."/>
            <person name="Arakawa K."/>
        </authorList>
    </citation>
    <scope>NUCLEOTIDE SEQUENCE [LARGE SCALE GENOMIC DNA]</scope>
</reference>
<accession>A0AAV4SMH8</accession>
<keyword evidence="3" id="KW-0675">Receptor</keyword>
<dbReference type="PANTHER" id="PTHR24083">
    <property type="entry name" value="NUCLEAR HORMONE RECEPTOR"/>
    <property type="match status" value="1"/>
</dbReference>
<protein>
    <submittedName>
        <fullName evidence="5">Photoreceptor-specific nuclear receptor</fullName>
    </submittedName>
</protein>
<evidence type="ECO:0000256" key="1">
    <source>
        <dbReference type="ARBA" id="ARBA00023015"/>
    </source>
</evidence>
<dbReference type="Gene3D" id="1.10.565.10">
    <property type="entry name" value="Retinoid X Receptor"/>
    <property type="match status" value="1"/>
</dbReference>
<keyword evidence="2" id="KW-0804">Transcription</keyword>
<sequence length="229" mass="25800">YGRSVEEENLCSLSYPSFFAQDGTPMDAARTALYETSARILLLSIRWAQSALLLVTGSTGSKIFVSMNVSSQVALLEETWSDLFLISCIQWSMPLESNPLFADMDASVSKSNVHHKKCVHALQRIFARFKILAVDFSEFACLKAIVLFKPDVESLKDNHQVDMLQDHAQLMLAHHIKSQHFDYTFRFGRLLLLLPSLRQIPPAIIETIFFSKTIGSTPIVKLLGDLFKC</sequence>
<proteinExistence type="predicted"/>
<dbReference type="EMBL" id="BPLR01009678">
    <property type="protein sequence ID" value="GIY33747.1"/>
    <property type="molecule type" value="Genomic_DNA"/>
</dbReference>
<dbReference type="Proteomes" id="UP001054945">
    <property type="component" value="Unassembled WGS sequence"/>
</dbReference>
<keyword evidence="1" id="KW-0805">Transcription regulation</keyword>